<gene>
    <name evidence="6" type="ORF">M3M28_09455</name>
</gene>
<dbReference type="SUPFAM" id="SSF52540">
    <property type="entry name" value="P-loop containing nucleoside triphosphate hydrolases"/>
    <property type="match status" value="1"/>
</dbReference>
<dbReference type="InterPro" id="IPR027417">
    <property type="entry name" value="P-loop_NTPase"/>
</dbReference>
<evidence type="ECO:0000256" key="1">
    <source>
        <dbReference type="ARBA" id="ARBA00005417"/>
    </source>
</evidence>
<organism evidence="6">
    <name type="scientific">Gulosibacter sediminis</name>
    <dbReference type="NCBI Taxonomy" id="1729695"/>
    <lineage>
        <taxon>Bacteria</taxon>
        <taxon>Bacillati</taxon>
        <taxon>Actinomycetota</taxon>
        <taxon>Actinomycetes</taxon>
        <taxon>Micrococcales</taxon>
        <taxon>Microbacteriaceae</taxon>
        <taxon>Gulosibacter</taxon>
    </lineage>
</organism>
<dbReference type="InterPro" id="IPR017911">
    <property type="entry name" value="MacB-like_ATP-bd"/>
</dbReference>
<dbReference type="InterPro" id="IPR015854">
    <property type="entry name" value="ABC_transpr_LolD-like"/>
</dbReference>
<dbReference type="PANTHER" id="PTHR24220:SF689">
    <property type="entry name" value="LIPOPROTEIN-RELEASING SYSTEM ATP-BINDING PROTEIN LOLD"/>
    <property type="match status" value="1"/>
</dbReference>
<keyword evidence="2" id="KW-0813">Transport</keyword>
<name>A0ABY4MV60_9MICO</name>
<dbReference type="EMBL" id="CP097160">
    <property type="protein sequence ID" value="UQN14274.1"/>
    <property type="molecule type" value="Genomic_DNA"/>
</dbReference>
<dbReference type="Pfam" id="PF00005">
    <property type="entry name" value="ABC_tran"/>
    <property type="match status" value="1"/>
</dbReference>
<dbReference type="InterPro" id="IPR003593">
    <property type="entry name" value="AAA+_ATPase"/>
</dbReference>
<evidence type="ECO:0000256" key="2">
    <source>
        <dbReference type="ARBA" id="ARBA00022448"/>
    </source>
</evidence>
<comment type="similarity">
    <text evidence="1">Belongs to the ABC transporter superfamily.</text>
</comment>
<proteinExistence type="inferred from homology"/>
<reference evidence="6" key="1">
    <citation type="submission" date="2022-05" db="EMBL/GenBank/DDBJ databases">
        <title>Complete genome sequence of toluene-degrading Gulosibacter sediminis strain ACHW.36C.</title>
        <authorList>
            <person name="Wai A.C."/>
            <person name="Lai G.K."/>
            <person name="Griffin S.D."/>
            <person name="Leung F.C."/>
        </authorList>
    </citation>
    <scope>NUCLEOTIDE SEQUENCE [LARGE SCALE GENOMIC DNA]</scope>
    <source>
        <strain evidence="6">ACHW.36C</strain>
    </source>
</reference>
<evidence type="ECO:0000259" key="5">
    <source>
        <dbReference type="PROSITE" id="PS50893"/>
    </source>
</evidence>
<dbReference type="GO" id="GO:0005524">
    <property type="term" value="F:ATP binding"/>
    <property type="evidence" value="ECO:0007669"/>
    <property type="project" value="UniProtKB-KW"/>
</dbReference>
<dbReference type="InterPro" id="IPR017871">
    <property type="entry name" value="ABC_transporter-like_CS"/>
</dbReference>
<evidence type="ECO:0000256" key="3">
    <source>
        <dbReference type="ARBA" id="ARBA00022741"/>
    </source>
</evidence>
<keyword evidence="3" id="KW-0547">Nucleotide-binding</keyword>
<keyword evidence="4 6" id="KW-0067">ATP-binding</keyword>
<evidence type="ECO:0000313" key="6">
    <source>
        <dbReference type="EMBL" id="UQN14274.1"/>
    </source>
</evidence>
<sequence>MPAPVLEVRGVTREVQLPTGQMLRILRGVNLEVLPGERVAVLGRSGAGKTTLLNLLGLIDQPTSGEVLFRGQDASGLSATKLARLRGKSVGFVFQQFNLLDNRTAIENVMMPLFYGAAWQFWRRRELALAALDKVGLAHRADQLPRQLSGGEQQRVAIARAMVREPAVLLADEPTGALDVGTGHDIMATLSQLGDSTGAALITITHDLAVAALAERILVLQHGVLHERTIEQAERMLVEQVREQHEVASA</sequence>
<dbReference type="PROSITE" id="PS50893">
    <property type="entry name" value="ABC_TRANSPORTER_2"/>
    <property type="match status" value="1"/>
</dbReference>
<dbReference type="Gene3D" id="3.40.50.300">
    <property type="entry name" value="P-loop containing nucleotide triphosphate hydrolases"/>
    <property type="match status" value="1"/>
</dbReference>
<dbReference type="InterPro" id="IPR003439">
    <property type="entry name" value="ABC_transporter-like_ATP-bd"/>
</dbReference>
<dbReference type="SMART" id="SM00382">
    <property type="entry name" value="AAA"/>
    <property type="match status" value="1"/>
</dbReference>
<protein>
    <submittedName>
        <fullName evidence="6">ABC transporter ATP-binding protein</fullName>
    </submittedName>
</protein>
<dbReference type="PROSITE" id="PS00211">
    <property type="entry name" value="ABC_TRANSPORTER_1"/>
    <property type="match status" value="1"/>
</dbReference>
<accession>A0ABY4MV60</accession>
<evidence type="ECO:0000256" key="4">
    <source>
        <dbReference type="ARBA" id="ARBA00022840"/>
    </source>
</evidence>
<dbReference type="CDD" id="cd03255">
    <property type="entry name" value="ABC_MJ0796_LolCDE_FtsE"/>
    <property type="match status" value="1"/>
</dbReference>
<feature type="domain" description="ABC transporter" evidence="5">
    <location>
        <begin position="6"/>
        <end position="247"/>
    </location>
</feature>
<dbReference type="PANTHER" id="PTHR24220">
    <property type="entry name" value="IMPORT ATP-BINDING PROTEIN"/>
    <property type="match status" value="1"/>
</dbReference>